<evidence type="ECO:0000256" key="7">
    <source>
        <dbReference type="ARBA" id="ARBA00048696"/>
    </source>
</evidence>
<feature type="compositionally biased region" description="Basic and acidic residues" evidence="8">
    <location>
        <begin position="239"/>
        <end position="250"/>
    </location>
</feature>
<evidence type="ECO:0000256" key="4">
    <source>
        <dbReference type="ARBA" id="ARBA00022840"/>
    </source>
</evidence>
<dbReference type="GO" id="GO:0070733">
    <property type="term" value="F:AMPylase activity"/>
    <property type="evidence" value="ECO:0007669"/>
    <property type="project" value="UniProtKB-EC"/>
</dbReference>
<evidence type="ECO:0000256" key="3">
    <source>
        <dbReference type="ARBA" id="ARBA00022741"/>
    </source>
</evidence>
<proteinExistence type="predicted"/>
<evidence type="ECO:0000259" key="9">
    <source>
        <dbReference type="PROSITE" id="PS51459"/>
    </source>
</evidence>
<evidence type="ECO:0000313" key="11">
    <source>
        <dbReference type="Proteomes" id="UP000001564"/>
    </source>
</evidence>
<dbReference type="RefSeq" id="WP_011931280.1">
    <property type="nucleotide sequence ID" value="NC_009480.1"/>
</dbReference>
<evidence type="ECO:0000256" key="1">
    <source>
        <dbReference type="ARBA" id="ARBA00022679"/>
    </source>
</evidence>
<accession>A5CLZ6</accession>
<protein>
    <recommendedName>
        <fullName evidence="5">protein adenylyltransferase</fullName>
        <ecNumber evidence="5">2.7.7.108</ecNumber>
    </recommendedName>
</protein>
<evidence type="ECO:0000313" key="10">
    <source>
        <dbReference type="EMBL" id="CAN00076.1"/>
    </source>
</evidence>
<dbReference type="PANTHER" id="PTHR39560:SF1">
    <property type="entry name" value="PROTEIN ADENYLYLTRANSFERASE FIC-RELATED"/>
    <property type="match status" value="1"/>
</dbReference>
<keyword evidence="11" id="KW-1185">Reference proteome</keyword>
<dbReference type="eggNOG" id="COG2184">
    <property type="taxonomic scope" value="Bacteria"/>
</dbReference>
<dbReference type="PANTHER" id="PTHR39560">
    <property type="entry name" value="PROTEIN ADENYLYLTRANSFERASE FIC-RELATED"/>
    <property type="match status" value="1"/>
</dbReference>
<dbReference type="KEGG" id="cmi:CMM_0061"/>
<feature type="domain" description="Fido" evidence="9">
    <location>
        <begin position="52"/>
        <end position="192"/>
    </location>
</feature>
<dbReference type="InterPro" id="IPR003812">
    <property type="entry name" value="Fido"/>
</dbReference>
<feature type="compositionally biased region" description="Low complexity" evidence="8">
    <location>
        <begin position="201"/>
        <end position="214"/>
    </location>
</feature>
<dbReference type="PROSITE" id="PS51459">
    <property type="entry name" value="FIDO"/>
    <property type="match status" value="1"/>
</dbReference>
<comment type="catalytic activity">
    <reaction evidence="7">
        <text>L-tyrosyl-[protein] + ATP = O-(5'-adenylyl)-L-tyrosyl-[protein] + diphosphate</text>
        <dbReference type="Rhea" id="RHEA:54288"/>
        <dbReference type="Rhea" id="RHEA-COMP:10136"/>
        <dbReference type="Rhea" id="RHEA-COMP:13846"/>
        <dbReference type="ChEBI" id="CHEBI:30616"/>
        <dbReference type="ChEBI" id="CHEBI:33019"/>
        <dbReference type="ChEBI" id="CHEBI:46858"/>
        <dbReference type="ChEBI" id="CHEBI:83624"/>
        <dbReference type="EC" id="2.7.7.108"/>
    </reaction>
</comment>
<gene>
    <name evidence="10" type="ordered locus">CMM_0061</name>
</gene>
<keyword evidence="3" id="KW-0547">Nucleotide-binding</keyword>
<dbReference type="SMR" id="A5CLZ6"/>
<evidence type="ECO:0000256" key="8">
    <source>
        <dbReference type="SAM" id="MobiDB-lite"/>
    </source>
</evidence>
<dbReference type="HOGENOM" id="CLU_873455_0_0_11"/>
<dbReference type="Gene3D" id="1.10.3290.10">
    <property type="entry name" value="Fido-like domain"/>
    <property type="match status" value="1"/>
</dbReference>
<evidence type="ECO:0000256" key="5">
    <source>
        <dbReference type="ARBA" id="ARBA00034531"/>
    </source>
</evidence>
<keyword evidence="2" id="KW-0548">Nucleotidyltransferase</keyword>
<evidence type="ECO:0000256" key="6">
    <source>
        <dbReference type="ARBA" id="ARBA00047939"/>
    </source>
</evidence>
<dbReference type="SUPFAM" id="SSF140931">
    <property type="entry name" value="Fic-like"/>
    <property type="match status" value="1"/>
</dbReference>
<dbReference type="Proteomes" id="UP000001564">
    <property type="component" value="Chromosome"/>
</dbReference>
<keyword evidence="1" id="KW-0808">Transferase</keyword>
<dbReference type="EMBL" id="AM711867">
    <property type="protein sequence ID" value="CAN00076.1"/>
    <property type="molecule type" value="Genomic_DNA"/>
</dbReference>
<keyword evidence="4" id="KW-0067">ATP-binding</keyword>
<dbReference type="Pfam" id="PF02661">
    <property type="entry name" value="Fic"/>
    <property type="match status" value="1"/>
</dbReference>
<feature type="region of interest" description="Disordered" evidence="8">
    <location>
        <begin position="200"/>
        <end position="255"/>
    </location>
</feature>
<sequence length="318" mass="35076">MTVDDKYTYPGSGGVLINAAGIRDHAELDEAMNDVASFVLAKIYTEPVPARLDLEYLRGIHVRMFGDLLPEIAGRIRDVDVQATGTGIPYCRPDFIEANLDTLFRKLEREDYLTGLDADTFTERLAARWGELSAIHPWRDGNTRSQSMYVAALAQRAGHPIDWKRIDVDELRHHRLQAIAGTDRPLADYLRAHLIDTAPTRGPEAAAPLSAARSAGREQGGVARRRRGTGLQPPRARRARDAPHGGDRPGRAQCAAPRLVVDEREIARASARSRGRRARALGRAPRRRRVADARGWRGGAAVLRSGWVCRHAGTPTKG</sequence>
<dbReference type="EC" id="2.7.7.108" evidence="5"/>
<dbReference type="GO" id="GO:0051302">
    <property type="term" value="P:regulation of cell division"/>
    <property type="evidence" value="ECO:0007669"/>
    <property type="project" value="TreeGrafter"/>
</dbReference>
<comment type="catalytic activity">
    <reaction evidence="6">
        <text>L-threonyl-[protein] + ATP = 3-O-(5'-adenylyl)-L-threonyl-[protein] + diphosphate</text>
        <dbReference type="Rhea" id="RHEA:54292"/>
        <dbReference type="Rhea" id="RHEA-COMP:11060"/>
        <dbReference type="Rhea" id="RHEA-COMP:13847"/>
        <dbReference type="ChEBI" id="CHEBI:30013"/>
        <dbReference type="ChEBI" id="CHEBI:30616"/>
        <dbReference type="ChEBI" id="CHEBI:33019"/>
        <dbReference type="ChEBI" id="CHEBI:138113"/>
        <dbReference type="EC" id="2.7.7.108"/>
    </reaction>
</comment>
<dbReference type="AlphaFoldDB" id="A5CLZ6"/>
<organism evidence="10 11">
    <name type="scientific">Clavibacter michiganensis subsp. michiganensis (strain NCPPB 382)</name>
    <dbReference type="NCBI Taxonomy" id="443906"/>
    <lineage>
        <taxon>Bacteria</taxon>
        <taxon>Bacillati</taxon>
        <taxon>Actinomycetota</taxon>
        <taxon>Actinomycetes</taxon>
        <taxon>Micrococcales</taxon>
        <taxon>Microbacteriaceae</taxon>
        <taxon>Clavibacter</taxon>
    </lineage>
</organism>
<dbReference type="GO" id="GO:0005524">
    <property type="term" value="F:ATP binding"/>
    <property type="evidence" value="ECO:0007669"/>
    <property type="project" value="UniProtKB-KW"/>
</dbReference>
<evidence type="ECO:0000256" key="2">
    <source>
        <dbReference type="ARBA" id="ARBA00022695"/>
    </source>
</evidence>
<name>A5CLZ6_CLAM3</name>
<dbReference type="InterPro" id="IPR036597">
    <property type="entry name" value="Fido-like_dom_sf"/>
</dbReference>
<reference evidence="10 11" key="1">
    <citation type="journal article" date="2008" name="J. Bacteriol.">
        <title>The genome sequence of the tomato-pathogenic actinomycete Clavibacter michiganensis subsp. michiganensis NCPPB382 reveals a large island involved in pathogenicity.</title>
        <authorList>
            <person name="Gartemann K.H."/>
            <person name="Abt B."/>
            <person name="Bekel T."/>
            <person name="Burger A."/>
            <person name="Engemann J."/>
            <person name="Flugel M."/>
            <person name="Gaigalat L."/>
            <person name="Goesmann A."/>
            <person name="Grafen I."/>
            <person name="Kalinowski J."/>
            <person name="Kaup O."/>
            <person name="Kirchner O."/>
            <person name="Krause L."/>
            <person name="Linke B."/>
            <person name="McHardy A."/>
            <person name="Meyer F."/>
            <person name="Pohle S."/>
            <person name="Ruckert C."/>
            <person name="Schneiker S."/>
            <person name="Zellermann E.M."/>
            <person name="Puhler A."/>
            <person name="Eichenlaub R."/>
            <person name="Kaiser O."/>
            <person name="Bartels D."/>
        </authorList>
    </citation>
    <scope>NUCLEOTIDE SEQUENCE [LARGE SCALE GENOMIC DNA]</scope>
    <source>
        <strain evidence="10 11">NCPPB 382</strain>
    </source>
</reference>